<sequence>MAPFDIAPSSCRVDVRGQPVELAVAQALDLARLAETAGFALAFDVLGDIALPPAAAVSGAADAAHLNAIAALYLASELENTELVNAAQALCGVAMAGGLAADLGDAANDLATFWHGRNQRASAAERHAFYVHLFGDDAQAGRADAVQADAGERFEMAFIDLCEALCRLDPALPPDGAADPAQAAQVSLAARQVLDILMERGAGISAFMAGDILSTVQAAIRLLQHPSVQRAFGVRALWDVVRVLAQRYLRTRPVIEPRVERAKAGFAVLTWLASTGSQGLYAGDAATPVVAPGDPVRANATTWLQSSLDLSEKLGSAAGG</sequence>
<evidence type="ECO:0000313" key="2">
    <source>
        <dbReference type="Proteomes" id="UP000218432"/>
    </source>
</evidence>
<dbReference type="AlphaFoldDB" id="A0A1Y1BCI9"/>
<organism evidence="1 2">
    <name type="scientific">Burkholderia stabilis</name>
    <dbReference type="NCBI Taxonomy" id="95485"/>
    <lineage>
        <taxon>Bacteria</taxon>
        <taxon>Pseudomonadati</taxon>
        <taxon>Pseudomonadota</taxon>
        <taxon>Betaproteobacteria</taxon>
        <taxon>Burkholderiales</taxon>
        <taxon>Burkholderiaceae</taxon>
        <taxon>Burkholderia</taxon>
        <taxon>Burkholderia cepacia complex</taxon>
    </lineage>
</organism>
<name>A0A1Y1BCI9_9BURK</name>
<proteinExistence type="predicted"/>
<accession>A0A1Y1BCI9</accession>
<gene>
    <name evidence="1" type="ORF">BSFP_004830</name>
</gene>
<dbReference type="RefSeq" id="WP_096470980.1">
    <property type="nucleotide sequence ID" value="NZ_AP018111.1"/>
</dbReference>
<dbReference type="EMBL" id="AP018111">
    <property type="protein sequence ID" value="BAX57690.1"/>
    <property type="molecule type" value="Genomic_DNA"/>
</dbReference>
<protein>
    <submittedName>
        <fullName evidence="1">Uncharacterized protein</fullName>
    </submittedName>
</protein>
<evidence type="ECO:0000313" key="1">
    <source>
        <dbReference type="EMBL" id="BAX57690.1"/>
    </source>
</evidence>
<dbReference type="Proteomes" id="UP000218432">
    <property type="component" value="Chromosome 1"/>
</dbReference>
<reference evidence="1 2" key="1">
    <citation type="journal article" date="2017" name="Genome Announc.">
        <title>Complete Genome Sequence of Burkholderia stabilis FERMP-21014.</title>
        <authorList>
            <person name="Konishi K."/>
            <person name="Kumagai T."/>
            <person name="Sakasegawa S."/>
            <person name="Tamura T."/>
        </authorList>
    </citation>
    <scope>NUCLEOTIDE SEQUENCE [LARGE SCALE GENOMIC DNA]</scope>
    <source>
        <strain evidence="1 2">FERMP-21014</strain>
    </source>
</reference>